<evidence type="ECO:0000313" key="9">
    <source>
        <dbReference type="Proteomes" id="UP000077134"/>
    </source>
</evidence>
<dbReference type="KEGG" id="pcx:LPB68_07340"/>
<evidence type="ECO:0000256" key="2">
    <source>
        <dbReference type="ARBA" id="ARBA00007441"/>
    </source>
</evidence>
<dbReference type="AlphaFoldDB" id="A0A167GSK6"/>
<dbReference type="InterPro" id="IPR050859">
    <property type="entry name" value="Class-I_PLP-dep_aminotransf"/>
</dbReference>
<dbReference type="Proteomes" id="UP000077134">
    <property type="component" value="Unassembled WGS sequence"/>
</dbReference>
<feature type="domain" description="Aminotransferase class I/classII large" evidence="7">
    <location>
        <begin position="43"/>
        <end position="383"/>
    </location>
</feature>
<dbReference type="InterPro" id="IPR004839">
    <property type="entry name" value="Aminotransferase_I/II_large"/>
</dbReference>
<dbReference type="SUPFAM" id="SSF53383">
    <property type="entry name" value="PLP-dependent transferases"/>
    <property type="match status" value="1"/>
</dbReference>
<dbReference type="GO" id="GO:0030170">
    <property type="term" value="F:pyridoxal phosphate binding"/>
    <property type="evidence" value="ECO:0007669"/>
    <property type="project" value="InterPro"/>
</dbReference>
<comment type="cofactor">
    <cofactor evidence="1">
        <name>pyridoxal 5'-phosphate</name>
        <dbReference type="ChEBI" id="CHEBI:597326"/>
    </cofactor>
</comment>
<dbReference type="STRING" id="1763538.LPB68_07340"/>
<dbReference type="Gene3D" id="3.40.640.10">
    <property type="entry name" value="Type I PLP-dependent aspartate aminotransferase-like (Major domain)"/>
    <property type="match status" value="1"/>
</dbReference>
<dbReference type="InterPro" id="IPR015424">
    <property type="entry name" value="PyrdxlP-dep_Trfase"/>
</dbReference>
<protein>
    <submittedName>
        <fullName evidence="8">Transcriptional regulator</fullName>
    </submittedName>
</protein>
<keyword evidence="5" id="KW-0808">Transferase</keyword>
<dbReference type="PANTHER" id="PTHR42790">
    <property type="entry name" value="AMINOTRANSFERASE"/>
    <property type="match status" value="1"/>
</dbReference>
<dbReference type="InterPro" id="IPR015421">
    <property type="entry name" value="PyrdxlP-dep_Trfase_major"/>
</dbReference>
<evidence type="ECO:0000256" key="3">
    <source>
        <dbReference type="ARBA" id="ARBA00011738"/>
    </source>
</evidence>
<dbReference type="FunFam" id="3.40.640.10:FF:000053">
    <property type="entry name" value="Aminotransferase, class I"/>
    <property type="match status" value="1"/>
</dbReference>
<sequence length="409" mass="46416">MKYSFATRAEWIMGSPFKHIRLNSQQASFVSLAEELPASDLFPLEALHTAATTVLSSHPMALQYGDAEGFIPLREWIRAEWKQHKQMEMNMNQILLTTGSQQAMDLIARVYVDLGDAVLVENPTSPGCLQILRMQGATIIPVEGDQEGLRLQSLDELIERHHPKLLFVSPNFSNPTGVLWSMDRRKQVLDCCRRHKVLIVEDDSYGDLYFEDTRTEGPFSRRYPTLCALDEHGKGGQVLYIGSFSKTVAPGLRIGFAMGHHQLIEVMGAAKQLADWQSSNLNQRLLYQLLESTTFDWHEHVALLRREYRIRLRLMEELLKRPAWRNARYHLPTGGMFLWIQLPGGLQSELLLKSSISKGVAFCPGTLCCVDKKLGMEAIRLNFTHPGRDELLLGMHLISEAVNEFTARS</sequence>
<evidence type="ECO:0000256" key="4">
    <source>
        <dbReference type="ARBA" id="ARBA00022576"/>
    </source>
</evidence>
<dbReference type="PANTHER" id="PTHR42790:SF19">
    <property type="entry name" value="KYNURENINE_ALPHA-AMINOADIPATE AMINOTRANSFERASE, MITOCHONDRIAL"/>
    <property type="match status" value="1"/>
</dbReference>
<evidence type="ECO:0000256" key="1">
    <source>
        <dbReference type="ARBA" id="ARBA00001933"/>
    </source>
</evidence>
<evidence type="ECO:0000256" key="5">
    <source>
        <dbReference type="ARBA" id="ARBA00022679"/>
    </source>
</evidence>
<keyword evidence="4" id="KW-0032">Aminotransferase</keyword>
<dbReference type="Gene3D" id="3.90.1150.10">
    <property type="entry name" value="Aspartate Aminotransferase, domain 1"/>
    <property type="match status" value="1"/>
</dbReference>
<dbReference type="RefSeq" id="WP_068654133.1">
    <property type="nucleotide sequence ID" value="NZ_CP017770.1"/>
</dbReference>
<evidence type="ECO:0000256" key="6">
    <source>
        <dbReference type="ARBA" id="ARBA00022898"/>
    </source>
</evidence>
<gene>
    <name evidence="8" type="ORF">PNBC_00420</name>
</gene>
<dbReference type="GO" id="GO:1901605">
    <property type="term" value="P:alpha-amino acid metabolic process"/>
    <property type="evidence" value="ECO:0007669"/>
    <property type="project" value="TreeGrafter"/>
</dbReference>
<evidence type="ECO:0000259" key="7">
    <source>
        <dbReference type="Pfam" id="PF00155"/>
    </source>
</evidence>
<comment type="subunit">
    <text evidence="3">Homodimer.</text>
</comment>
<keyword evidence="6" id="KW-0663">Pyridoxal phosphate</keyword>
<dbReference type="Pfam" id="PF00155">
    <property type="entry name" value="Aminotran_1_2"/>
    <property type="match status" value="1"/>
</dbReference>
<organism evidence="8 9">
    <name type="scientific">Paenibacillus crassostreae</name>
    <dbReference type="NCBI Taxonomy" id="1763538"/>
    <lineage>
        <taxon>Bacteria</taxon>
        <taxon>Bacillati</taxon>
        <taxon>Bacillota</taxon>
        <taxon>Bacilli</taxon>
        <taxon>Bacillales</taxon>
        <taxon>Paenibacillaceae</taxon>
        <taxon>Paenibacillus</taxon>
    </lineage>
</organism>
<comment type="caution">
    <text evidence="8">The sequence shown here is derived from an EMBL/GenBank/DDBJ whole genome shotgun (WGS) entry which is preliminary data.</text>
</comment>
<accession>A0A167GSK6</accession>
<evidence type="ECO:0000313" key="8">
    <source>
        <dbReference type="EMBL" id="OAB77862.1"/>
    </source>
</evidence>
<proteinExistence type="inferred from homology"/>
<comment type="similarity">
    <text evidence="2">Belongs to the class-I pyridoxal-phosphate-dependent aminotransferase family.</text>
</comment>
<name>A0A167GSK6_9BACL</name>
<keyword evidence="9" id="KW-1185">Reference proteome</keyword>
<dbReference type="CDD" id="cd00609">
    <property type="entry name" value="AAT_like"/>
    <property type="match status" value="1"/>
</dbReference>
<dbReference type="OrthoDB" id="9802601at2"/>
<dbReference type="EMBL" id="LSFN01000001">
    <property type="protein sequence ID" value="OAB77862.1"/>
    <property type="molecule type" value="Genomic_DNA"/>
</dbReference>
<reference evidence="8 9" key="1">
    <citation type="submission" date="2016-02" db="EMBL/GenBank/DDBJ databases">
        <title>Paenibacillus sp. LPB0068, isolated from Crassostrea gigas.</title>
        <authorList>
            <person name="Shin S.-K."/>
            <person name="Yi H."/>
        </authorList>
    </citation>
    <scope>NUCLEOTIDE SEQUENCE [LARGE SCALE GENOMIC DNA]</scope>
    <source>
        <strain evidence="8 9">LPB0068</strain>
    </source>
</reference>
<dbReference type="GO" id="GO:0008483">
    <property type="term" value="F:transaminase activity"/>
    <property type="evidence" value="ECO:0007669"/>
    <property type="project" value="UniProtKB-KW"/>
</dbReference>
<dbReference type="InterPro" id="IPR015422">
    <property type="entry name" value="PyrdxlP-dep_Trfase_small"/>
</dbReference>